<sequence>MDWDPSDTDFIRIPRPRSVARVLLDVVRLRTARAMARERNDAINAVAQVMIRSGGNARVVSRDPAGDWSITVGAVPALPAEHT</sequence>
<accession>A0ABQ3KNK6</accession>
<proteinExistence type="predicted"/>
<comment type="caution">
    <text evidence="1">The sequence shown here is derived from an EMBL/GenBank/DDBJ whole genome shotgun (WGS) entry which is preliminary data.</text>
</comment>
<dbReference type="Proteomes" id="UP000649955">
    <property type="component" value="Unassembled WGS sequence"/>
</dbReference>
<keyword evidence="2" id="KW-1185">Reference proteome</keyword>
<protein>
    <submittedName>
        <fullName evidence="1">Uncharacterized protein</fullName>
    </submittedName>
</protein>
<evidence type="ECO:0000313" key="1">
    <source>
        <dbReference type="EMBL" id="GHG41181.1"/>
    </source>
</evidence>
<dbReference type="RefSeq" id="WP_191315923.1">
    <property type="nucleotide sequence ID" value="NZ_BNAW01000050.1"/>
</dbReference>
<evidence type="ECO:0000313" key="2">
    <source>
        <dbReference type="Proteomes" id="UP000649955"/>
    </source>
</evidence>
<reference evidence="2" key="1">
    <citation type="journal article" date="2019" name="Int. J. Syst. Evol. Microbiol.">
        <title>The Global Catalogue of Microorganisms (GCM) 10K type strain sequencing project: providing services to taxonomists for standard genome sequencing and annotation.</title>
        <authorList>
            <consortium name="The Broad Institute Genomics Platform"/>
            <consortium name="The Broad Institute Genome Sequencing Center for Infectious Disease"/>
            <person name="Wu L."/>
            <person name="Ma J."/>
        </authorList>
    </citation>
    <scope>NUCLEOTIDE SEQUENCE [LARGE SCALE GENOMIC DNA]</scope>
    <source>
        <strain evidence="2">CGMCC 4.7680</strain>
    </source>
</reference>
<dbReference type="EMBL" id="BNAW01000050">
    <property type="protein sequence ID" value="GHG41181.1"/>
    <property type="molecule type" value="Genomic_DNA"/>
</dbReference>
<organism evidence="1 2">
    <name type="scientific">Amycolatopsis bullii</name>
    <dbReference type="NCBI Taxonomy" id="941987"/>
    <lineage>
        <taxon>Bacteria</taxon>
        <taxon>Bacillati</taxon>
        <taxon>Actinomycetota</taxon>
        <taxon>Actinomycetes</taxon>
        <taxon>Pseudonocardiales</taxon>
        <taxon>Pseudonocardiaceae</taxon>
        <taxon>Amycolatopsis</taxon>
    </lineage>
</organism>
<gene>
    <name evidence="1" type="ORF">GCM10017567_73340</name>
</gene>
<name>A0ABQ3KNK6_9PSEU</name>